<accession>W9S3C7</accession>
<evidence type="ECO:0000313" key="3">
    <source>
        <dbReference type="Proteomes" id="UP000030645"/>
    </source>
</evidence>
<proteinExistence type="predicted"/>
<feature type="transmembrane region" description="Helical" evidence="1">
    <location>
        <begin position="430"/>
        <end position="448"/>
    </location>
</feature>
<keyword evidence="3" id="KW-1185">Reference proteome</keyword>
<keyword evidence="1" id="KW-0472">Membrane</keyword>
<dbReference type="EMBL" id="KE345571">
    <property type="protein sequence ID" value="EXC06814.1"/>
    <property type="molecule type" value="Genomic_DNA"/>
</dbReference>
<dbReference type="Proteomes" id="UP000030645">
    <property type="component" value="Unassembled WGS sequence"/>
</dbReference>
<dbReference type="AlphaFoldDB" id="W9S3C7"/>
<evidence type="ECO:0000313" key="2">
    <source>
        <dbReference type="EMBL" id="EXC06814.1"/>
    </source>
</evidence>
<dbReference type="PANTHER" id="PTHR47665:SF1">
    <property type="entry name" value="HISTONE DEACETYLASE-LIKE PROTEIN"/>
    <property type="match status" value="1"/>
</dbReference>
<protein>
    <submittedName>
        <fullName evidence="2">Uncharacterized protein</fullName>
    </submittedName>
</protein>
<sequence length="515" mass="56826">MANLAGSSSVPPENTDTEELIYEAISDWVSYLNKEKESCWMEVRTSCDHLVSLSSDLIHIPTPDTPCQVDLSFWCNSCNAYLDAQVMEQLRPLYIKAYIQKFALKGPLAAARQRKIQTGSSCSTVQSIENKEDKSCVMKTNPSQTNNSCNGEITFLNRKCKCGEKNPNKLIYCCPKNGDGCSFFSCCERDDPACTIVGGSSSNREIGSNFKNAAAQVPYIGASTSNPGILERIVALEANVAAGKMLENTYIEELIYEAISGWVSYLHIKKSSRGELRTSCDHLASLSSDLAHIPKPHTPCQVRLVNKHNQEHRGKTDHCLEFVYRGLSFRCMSCHSYLDAQAIEQLRPVYIKAYIQKFALKGPSAAALQRKIQTSSSCSAVQSFDNKEDKSCPIKTVGRAPIPDIGAPTSNPRILERIVALEANVAAGKMVVLFNFLVVFLGLFVMDLKPRSNGCPLKYFDLGLDLHVFKLISVSFLALWSSSPVDQTTLRPPVDRIAHHRSTGGDALFCHRSTG</sequence>
<organism evidence="2 3">
    <name type="scientific">Morus notabilis</name>
    <dbReference type="NCBI Taxonomy" id="981085"/>
    <lineage>
        <taxon>Eukaryota</taxon>
        <taxon>Viridiplantae</taxon>
        <taxon>Streptophyta</taxon>
        <taxon>Embryophyta</taxon>
        <taxon>Tracheophyta</taxon>
        <taxon>Spermatophyta</taxon>
        <taxon>Magnoliopsida</taxon>
        <taxon>eudicotyledons</taxon>
        <taxon>Gunneridae</taxon>
        <taxon>Pentapetalae</taxon>
        <taxon>rosids</taxon>
        <taxon>fabids</taxon>
        <taxon>Rosales</taxon>
        <taxon>Moraceae</taxon>
        <taxon>Moreae</taxon>
        <taxon>Morus</taxon>
    </lineage>
</organism>
<evidence type="ECO:0000256" key="1">
    <source>
        <dbReference type="SAM" id="Phobius"/>
    </source>
</evidence>
<name>W9S3C7_9ROSA</name>
<dbReference type="PANTHER" id="PTHR47665">
    <property type="entry name" value="HISTONE DEACETYLASE-LIKE PROTEIN"/>
    <property type="match status" value="1"/>
</dbReference>
<reference evidence="3" key="1">
    <citation type="submission" date="2013-01" db="EMBL/GenBank/DDBJ databases">
        <title>Draft Genome Sequence of a Mulberry Tree, Morus notabilis C.K. Schneid.</title>
        <authorList>
            <person name="He N."/>
            <person name="Zhao S."/>
        </authorList>
    </citation>
    <scope>NUCLEOTIDE SEQUENCE</scope>
</reference>
<dbReference type="STRING" id="981085.W9S3C7"/>
<keyword evidence="1" id="KW-0812">Transmembrane</keyword>
<keyword evidence="1" id="KW-1133">Transmembrane helix</keyword>
<gene>
    <name evidence="2" type="ORF">L484_017280</name>
</gene>